<sequence length="92" mass="10613">MKISSMQIFESKNMYIFLRVYDCVANCQPTIEWILDQYQIKTDNASGIVDDPNGFSDDQRYIFDLLLKVINISLKTLDLVGQLSKLEVTDND</sequence>
<feature type="domain" description="Type ISP restriction-modification enzyme LLaBIII C-terminal specificity" evidence="1">
    <location>
        <begin position="18"/>
        <end position="65"/>
    </location>
</feature>
<name>A0ABX5QNL5_9LACO</name>
<proteinExistence type="predicted"/>
<accession>A0ABX5QNL5</accession>
<evidence type="ECO:0000259" key="1">
    <source>
        <dbReference type="Pfam" id="PF18135"/>
    </source>
</evidence>
<dbReference type="Pfam" id="PF18135">
    <property type="entry name" value="Type_ISP_C"/>
    <property type="match status" value="1"/>
</dbReference>
<protein>
    <recommendedName>
        <fullName evidence="1">Type ISP restriction-modification enzyme LLaBIII C-terminal specificity domain-containing protein</fullName>
    </recommendedName>
</protein>
<gene>
    <name evidence="2" type="ORF">DLJ48_07360</name>
</gene>
<keyword evidence="3" id="KW-1185">Reference proteome</keyword>
<dbReference type="Proteomes" id="UP000286907">
    <property type="component" value="Chromosome"/>
</dbReference>
<organism evidence="2 3">
    <name type="scientific">Oenococcus sicerae</name>
    <dbReference type="NCBI Taxonomy" id="2203724"/>
    <lineage>
        <taxon>Bacteria</taxon>
        <taxon>Bacillati</taxon>
        <taxon>Bacillota</taxon>
        <taxon>Bacilli</taxon>
        <taxon>Lactobacillales</taxon>
        <taxon>Lactobacillaceae</taxon>
        <taxon>Oenococcus</taxon>
    </lineage>
</organism>
<reference evidence="2 3" key="1">
    <citation type="journal article" date="2019" name="Syst. Appl. Microbiol.">
        <title>Oenococcus sicerae sp. nov., isolated from French cider.</title>
        <authorList>
            <person name="Cousin F.J."/>
            <person name="Le Guellec R."/>
            <person name="Chagnot C."/>
            <person name="Goux D."/>
            <person name="Dalmasso M."/>
            <person name="Laplace J.M."/>
            <person name="Cretenet M."/>
        </authorList>
    </citation>
    <scope>NUCLEOTIDE SEQUENCE [LARGE SCALE GENOMIC DNA]</scope>
    <source>
        <strain evidence="2 3">UCMA 15228</strain>
    </source>
</reference>
<evidence type="ECO:0000313" key="3">
    <source>
        <dbReference type="Proteomes" id="UP000286907"/>
    </source>
</evidence>
<evidence type="ECO:0000313" key="2">
    <source>
        <dbReference type="EMBL" id="QAS70352.2"/>
    </source>
</evidence>
<dbReference type="InterPro" id="IPR041635">
    <property type="entry name" value="Type_ISP_LLaBIII_C"/>
</dbReference>
<dbReference type="EMBL" id="CP029684">
    <property type="protein sequence ID" value="QAS70352.2"/>
    <property type="molecule type" value="Genomic_DNA"/>
</dbReference>